<sequence>MDPYAPGPESAEPYEPLTPSLLFQKLAELKVERERLTRESTAMGISTPSAAAASPPAQQPSSLPVFTSLEDELARANGHDMPPFEQHMATSFSSQSVSDSAGLAALDPFYAGSMVEDRMTTNDDRLNGAVTAMTQEATQALVSTVDTFADELDAELAAGMHEGHGALLLHDGEMHDEEEHGYMEEEEGDYDDEEDEEGGFYGLIPRGLPPQPDADAPIAEHVFWQVSCAVHRALDSITLDLPQMFEESRIGGAAMQIVRIPAVASESAVVRAMRTRLDAIVHGRIVQHVQQQYTHARYIVVSTIDRDVREVMDRTDLLRDDVHVIGAHLDALQARLEALVTEKVNLITEAITRYVNEVVPREFDRLWQHMLVRDGALLRPIYVRVHDQLLPLVAALVSTLTIALARHAEWVNTVVVRKVSDDFLLIRQRFAA</sequence>
<feature type="region of interest" description="Disordered" evidence="1">
    <location>
        <begin position="34"/>
        <end position="64"/>
    </location>
</feature>
<protein>
    <submittedName>
        <fullName evidence="2">Uncharacterized protein</fullName>
    </submittedName>
</protein>
<keyword evidence="3" id="KW-1185">Reference proteome</keyword>
<evidence type="ECO:0000256" key="1">
    <source>
        <dbReference type="SAM" id="MobiDB-lite"/>
    </source>
</evidence>
<feature type="compositionally biased region" description="Low complexity" evidence="1">
    <location>
        <begin position="46"/>
        <end position="64"/>
    </location>
</feature>
<evidence type="ECO:0000313" key="3">
    <source>
        <dbReference type="Proteomes" id="UP000271241"/>
    </source>
</evidence>
<gene>
    <name evidence="2" type="ORF">THASP1DRAFT_28920</name>
</gene>
<accession>A0A4P9XT14</accession>
<organism evidence="2 3">
    <name type="scientific">Thamnocephalis sphaerospora</name>
    <dbReference type="NCBI Taxonomy" id="78915"/>
    <lineage>
        <taxon>Eukaryota</taxon>
        <taxon>Fungi</taxon>
        <taxon>Fungi incertae sedis</taxon>
        <taxon>Zoopagomycota</taxon>
        <taxon>Zoopagomycotina</taxon>
        <taxon>Zoopagomycetes</taxon>
        <taxon>Zoopagales</taxon>
        <taxon>Sigmoideomycetaceae</taxon>
        <taxon>Thamnocephalis</taxon>
    </lineage>
</organism>
<reference evidence="3" key="1">
    <citation type="journal article" date="2018" name="Nat. Microbiol.">
        <title>Leveraging single-cell genomics to expand the fungal tree of life.</title>
        <authorList>
            <person name="Ahrendt S.R."/>
            <person name="Quandt C.A."/>
            <person name="Ciobanu D."/>
            <person name="Clum A."/>
            <person name="Salamov A."/>
            <person name="Andreopoulos B."/>
            <person name="Cheng J.F."/>
            <person name="Woyke T."/>
            <person name="Pelin A."/>
            <person name="Henrissat B."/>
            <person name="Reynolds N.K."/>
            <person name="Benny G.L."/>
            <person name="Smith M.E."/>
            <person name="James T.Y."/>
            <person name="Grigoriev I.V."/>
        </authorList>
    </citation>
    <scope>NUCLEOTIDE SEQUENCE [LARGE SCALE GENOMIC DNA]</scope>
    <source>
        <strain evidence="3">RSA 1356</strain>
    </source>
</reference>
<dbReference type="EMBL" id="KZ992525">
    <property type="protein sequence ID" value="RKP09294.1"/>
    <property type="molecule type" value="Genomic_DNA"/>
</dbReference>
<evidence type="ECO:0000313" key="2">
    <source>
        <dbReference type="EMBL" id="RKP09294.1"/>
    </source>
</evidence>
<name>A0A4P9XT14_9FUNG</name>
<dbReference type="AlphaFoldDB" id="A0A4P9XT14"/>
<dbReference type="OrthoDB" id="5583498at2759"/>
<proteinExistence type="predicted"/>
<dbReference type="Proteomes" id="UP000271241">
    <property type="component" value="Unassembled WGS sequence"/>
</dbReference>